<feature type="compositionally biased region" description="Low complexity" evidence="1">
    <location>
        <begin position="287"/>
        <end position="300"/>
    </location>
</feature>
<evidence type="ECO:0000256" key="1">
    <source>
        <dbReference type="SAM" id="MobiDB-lite"/>
    </source>
</evidence>
<dbReference type="Gene3D" id="3.40.1000.10">
    <property type="entry name" value="Mog1/PsbP, alpha/beta/alpha sandwich"/>
    <property type="match status" value="1"/>
</dbReference>
<evidence type="ECO:0000256" key="2">
    <source>
        <dbReference type="SAM" id="Phobius"/>
    </source>
</evidence>
<sequence>MGCGGDLLAPGPDVVPPAPVDEPSTVASTAVLTSAPDGGPSAGEPASGPDPEAVSPNAPTRSHTARDIPYVDPPTVPGRPLPATHPAATTTPARPAARPPVHPPTLPAGSATPPLGSSGSSGPPGYGTPSRPEPYPGPPAPQPSPYAGPSHPAPYVAAQSPGYATPPPRQHDTPPTTPVVVAGGAGAAGGAGTARRASGGRRVLVWLAVGVAAFVVGGGATAGVLVLRDDGDDDRASVAVESEPPGGSDPAGGTEVSGDGGRESPAARQPSAPATAPAPPTDPASPDPTDAPTDTPSGDASPDASGDLGPGEPPEGYRMARDPQGFSLAVPTGWAREVRGGQIDYRGPGATEDNSYLRIGVLRGTSQSAIDHFRELEGITSARTGDYEQLGLSANTFQGRDGARWEFRWVEKKTGRAMHAIDQAYVTEDGTEYAIYFQGPAETFAVDREAFDAALDTWSEGG</sequence>
<keyword evidence="2" id="KW-0472">Membrane</keyword>
<feature type="compositionally biased region" description="Gly residues" evidence="1">
    <location>
        <begin position="183"/>
        <end position="192"/>
    </location>
</feature>
<keyword evidence="2" id="KW-1133">Transmembrane helix</keyword>
<evidence type="ECO:0008006" key="5">
    <source>
        <dbReference type="Google" id="ProtNLM"/>
    </source>
</evidence>
<evidence type="ECO:0000313" key="4">
    <source>
        <dbReference type="Proteomes" id="UP000509303"/>
    </source>
</evidence>
<reference evidence="3 4" key="1">
    <citation type="submission" date="2020-06" db="EMBL/GenBank/DDBJ databases">
        <title>Genome mining for natural products.</title>
        <authorList>
            <person name="Zhang B."/>
            <person name="Shi J."/>
            <person name="Ge H."/>
        </authorList>
    </citation>
    <scope>NUCLEOTIDE SEQUENCE [LARGE SCALE GENOMIC DNA]</scope>
    <source>
        <strain evidence="3 4">NA00687</strain>
    </source>
</reference>
<feature type="transmembrane region" description="Helical" evidence="2">
    <location>
        <begin position="203"/>
        <end position="227"/>
    </location>
</feature>
<proteinExistence type="predicted"/>
<feature type="region of interest" description="Disordered" evidence="1">
    <location>
        <begin position="1"/>
        <end position="197"/>
    </location>
</feature>
<dbReference type="EMBL" id="CP054929">
    <property type="protein sequence ID" value="QKW51671.1"/>
    <property type="molecule type" value="Genomic_DNA"/>
</dbReference>
<feature type="compositionally biased region" description="Low complexity" evidence="1">
    <location>
        <begin position="264"/>
        <end position="275"/>
    </location>
</feature>
<dbReference type="Proteomes" id="UP000509303">
    <property type="component" value="Chromosome"/>
</dbReference>
<gene>
    <name evidence="3" type="ORF">HUT08_21505</name>
</gene>
<feature type="compositionally biased region" description="Low complexity" evidence="1">
    <location>
        <begin position="107"/>
        <end position="130"/>
    </location>
</feature>
<name>A0A7H8NB69_9ACTN</name>
<feature type="compositionally biased region" description="Low complexity" evidence="1">
    <location>
        <begin position="81"/>
        <end position="96"/>
    </location>
</feature>
<feature type="compositionally biased region" description="Pro residues" evidence="1">
    <location>
        <begin position="71"/>
        <end position="80"/>
    </location>
</feature>
<feature type="compositionally biased region" description="Pro residues" evidence="1">
    <location>
        <begin position="131"/>
        <end position="146"/>
    </location>
</feature>
<dbReference type="RefSeq" id="WP_176163388.1">
    <property type="nucleotide sequence ID" value="NZ_CP054929.1"/>
</dbReference>
<organism evidence="3 4">
    <name type="scientific">Streptomyces buecherae</name>
    <dbReference type="NCBI Taxonomy" id="2763006"/>
    <lineage>
        <taxon>Bacteria</taxon>
        <taxon>Bacillati</taxon>
        <taxon>Actinomycetota</taxon>
        <taxon>Actinomycetes</taxon>
        <taxon>Kitasatosporales</taxon>
        <taxon>Streptomycetaceae</taxon>
        <taxon>Streptomyces</taxon>
    </lineage>
</organism>
<evidence type="ECO:0000313" key="3">
    <source>
        <dbReference type="EMBL" id="QKW51671.1"/>
    </source>
</evidence>
<feature type="region of interest" description="Disordered" evidence="1">
    <location>
        <begin position="235"/>
        <end position="322"/>
    </location>
</feature>
<protein>
    <recommendedName>
        <fullName evidence="5">Serine/threonine protein kinase</fullName>
    </recommendedName>
</protein>
<keyword evidence="4" id="KW-1185">Reference proteome</keyword>
<feature type="compositionally biased region" description="Low complexity" evidence="1">
    <location>
        <begin position="1"/>
        <end position="12"/>
    </location>
</feature>
<feature type="compositionally biased region" description="Pro residues" evidence="1">
    <location>
        <begin position="97"/>
        <end position="106"/>
    </location>
</feature>
<feature type="compositionally biased region" description="Pro residues" evidence="1">
    <location>
        <begin position="276"/>
        <end position="286"/>
    </location>
</feature>
<dbReference type="AlphaFoldDB" id="A0A7H8NB69"/>
<feature type="compositionally biased region" description="Low complexity" evidence="1">
    <location>
        <begin position="34"/>
        <end position="51"/>
    </location>
</feature>
<accession>A0A7H8NB69</accession>
<keyword evidence="2" id="KW-0812">Transmembrane</keyword>